<dbReference type="Proteomes" id="UP001500582">
    <property type="component" value="Unassembled WGS sequence"/>
</dbReference>
<sequence length="140" mass="16059">MQLKGISATFTAMKKVCLYILFILVIADNASLGQLIKLPVLFEHYAEHQQLNGNISVMKFLSMHYWGQDLPDNDDDRDNQLPFKKASMHIHFYFFTPAKQFHVVNAPSFRKITYGLPQTADLPETCVGSLFKPPRLHFTV</sequence>
<organism evidence="1 2">
    <name type="scientific">Mucilaginibacter gynuensis</name>
    <dbReference type="NCBI Taxonomy" id="1302236"/>
    <lineage>
        <taxon>Bacteria</taxon>
        <taxon>Pseudomonadati</taxon>
        <taxon>Bacteroidota</taxon>
        <taxon>Sphingobacteriia</taxon>
        <taxon>Sphingobacteriales</taxon>
        <taxon>Sphingobacteriaceae</taxon>
        <taxon>Mucilaginibacter</taxon>
    </lineage>
</organism>
<keyword evidence="2" id="KW-1185">Reference proteome</keyword>
<gene>
    <name evidence="1" type="ORF">GCM10023149_14480</name>
</gene>
<comment type="caution">
    <text evidence="1">The sequence shown here is derived from an EMBL/GenBank/DDBJ whole genome shotgun (WGS) entry which is preliminary data.</text>
</comment>
<proteinExistence type="predicted"/>
<evidence type="ECO:0000313" key="2">
    <source>
        <dbReference type="Proteomes" id="UP001500582"/>
    </source>
</evidence>
<reference evidence="2" key="1">
    <citation type="journal article" date="2019" name="Int. J. Syst. Evol. Microbiol.">
        <title>The Global Catalogue of Microorganisms (GCM) 10K type strain sequencing project: providing services to taxonomists for standard genome sequencing and annotation.</title>
        <authorList>
            <consortium name="The Broad Institute Genomics Platform"/>
            <consortium name="The Broad Institute Genome Sequencing Center for Infectious Disease"/>
            <person name="Wu L."/>
            <person name="Ma J."/>
        </authorList>
    </citation>
    <scope>NUCLEOTIDE SEQUENCE [LARGE SCALE GENOMIC DNA]</scope>
    <source>
        <strain evidence="2">JCM 17705</strain>
    </source>
</reference>
<evidence type="ECO:0000313" key="1">
    <source>
        <dbReference type="EMBL" id="GAA4317100.1"/>
    </source>
</evidence>
<accession>A0ABP8G4B2</accession>
<name>A0ABP8G4B2_9SPHI</name>
<dbReference type="EMBL" id="BAABFT010000003">
    <property type="protein sequence ID" value="GAA4317100.1"/>
    <property type="molecule type" value="Genomic_DNA"/>
</dbReference>
<protein>
    <submittedName>
        <fullName evidence="1">Uncharacterized protein</fullName>
    </submittedName>
</protein>